<dbReference type="EMBL" id="MLHL01000021">
    <property type="protein sequence ID" value="OOF48914.1"/>
    <property type="molecule type" value="Genomic_DNA"/>
</dbReference>
<organism evidence="2 4">
    <name type="scientific">Rodentibacter trehalosifermentans</name>
    <dbReference type="NCBI Taxonomy" id="1908263"/>
    <lineage>
        <taxon>Bacteria</taxon>
        <taxon>Pseudomonadati</taxon>
        <taxon>Pseudomonadota</taxon>
        <taxon>Gammaproteobacteria</taxon>
        <taxon>Pasteurellales</taxon>
        <taxon>Pasteurellaceae</taxon>
        <taxon>Rodentibacter</taxon>
    </lineage>
</organism>
<protein>
    <submittedName>
        <fullName evidence="2">Uncharacterized protein</fullName>
    </submittedName>
</protein>
<accession>A0A1V3J2H2</accession>
<keyword evidence="4" id="KW-1185">Reference proteome</keyword>
<proteinExistence type="predicted"/>
<comment type="caution">
    <text evidence="2">The sequence shown here is derived from an EMBL/GenBank/DDBJ whole genome shotgun (WGS) entry which is preliminary data.</text>
</comment>
<dbReference type="AlphaFoldDB" id="A0A1V3J2H2"/>
<name>A0A1V3J2H2_9PAST</name>
<dbReference type="Proteomes" id="UP000189161">
    <property type="component" value="Unassembled WGS sequence"/>
</dbReference>
<evidence type="ECO:0000313" key="2">
    <source>
        <dbReference type="EMBL" id="OOF48914.1"/>
    </source>
</evidence>
<evidence type="ECO:0000313" key="3">
    <source>
        <dbReference type="Proteomes" id="UP000188728"/>
    </source>
</evidence>
<dbReference type="RefSeq" id="WP_077474203.1">
    <property type="nucleotide sequence ID" value="NZ_MLHK01000036.1"/>
</dbReference>
<reference evidence="3 4" key="1">
    <citation type="submission" date="2016-10" db="EMBL/GenBank/DDBJ databases">
        <title>Rodentibacter gen. nov. and new species.</title>
        <authorList>
            <person name="Christensen H."/>
        </authorList>
    </citation>
    <scope>NUCLEOTIDE SEQUENCE [LARGE SCALE GENOMIC DNA]</scope>
    <source>
        <strain evidence="1 3">H1983213011</strain>
        <strain evidence="2 4">H1987082031</strain>
    </source>
</reference>
<gene>
    <name evidence="1" type="ORF">BKK51_07275</name>
    <name evidence="2" type="ORF">BKK52_04935</name>
</gene>
<dbReference type="EMBL" id="MLHK01000036">
    <property type="protein sequence ID" value="OOF45155.1"/>
    <property type="molecule type" value="Genomic_DNA"/>
</dbReference>
<sequence length="70" mass="8236">MDKELFLLQFGLRQCYGNTKPSNIEECYGFSRKVIEVNEESFEVLIETPLTDIVVVYEKEGDKFSFKEVY</sequence>
<accession>A0A1V3ISB2</accession>
<dbReference type="Proteomes" id="UP000188728">
    <property type="component" value="Unassembled WGS sequence"/>
</dbReference>
<evidence type="ECO:0000313" key="4">
    <source>
        <dbReference type="Proteomes" id="UP000189161"/>
    </source>
</evidence>
<evidence type="ECO:0000313" key="1">
    <source>
        <dbReference type="EMBL" id="OOF45155.1"/>
    </source>
</evidence>